<comment type="caution">
    <text evidence="2">The sequence shown here is derived from an EMBL/GenBank/DDBJ whole genome shotgun (WGS) entry which is preliminary data.</text>
</comment>
<organism evidence="2 3">
    <name type="scientific">[Clostridium] clostridioforme 90A8</name>
    <dbReference type="NCBI Taxonomy" id="999408"/>
    <lineage>
        <taxon>Bacteria</taxon>
        <taxon>Bacillati</taxon>
        <taxon>Bacillota</taxon>
        <taxon>Clostridia</taxon>
        <taxon>Lachnospirales</taxon>
        <taxon>Lachnospiraceae</taxon>
        <taxon>Enterocloster</taxon>
    </lineage>
</organism>
<evidence type="ECO:0000313" key="3">
    <source>
        <dbReference type="Proteomes" id="UP000013085"/>
    </source>
</evidence>
<evidence type="ECO:0000313" key="2">
    <source>
        <dbReference type="EMBL" id="ENZ05181.1"/>
    </source>
</evidence>
<dbReference type="Gene3D" id="3.30.2310.20">
    <property type="entry name" value="RelE-like"/>
    <property type="match status" value="1"/>
</dbReference>
<dbReference type="HOGENOM" id="CLU_147162_6_2_9"/>
<dbReference type="InterPro" id="IPR035093">
    <property type="entry name" value="RelE/ParE_toxin_dom_sf"/>
</dbReference>
<keyword evidence="1" id="KW-1277">Toxin-antitoxin system</keyword>
<protein>
    <submittedName>
        <fullName evidence="2">Plasmid stabilization protein</fullName>
    </submittedName>
</protein>
<reference evidence="2 3" key="1">
    <citation type="submission" date="2013-01" db="EMBL/GenBank/DDBJ databases">
        <title>The Genome Sequence of Clostridium clostridioforme 90A8.</title>
        <authorList>
            <consortium name="The Broad Institute Genome Sequencing Platform"/>
            <person name="Earl A."/>
            <person name="Ward D."/>
            <person name="Feldgarden M."/>
            <person name="Gevers D."/>
            <person name="Courvalin P."/>
            <person name="Lambert T."/>
            <person name="Walker B."/>
            <person name="Young S.K."/>
            <person name="Zeng Q."/>
            <person name="Gargeya S."/>
            <person name="Fitzgerald M."/>
            <person name="Haas B."/>
            <person name="Abouelleil A."/>
            <person name="Alvarado L."/>
            <person name="Arachchi H.M."/>
            <person name="Berlin A.M."/>
            <person name="Chapman S.B."/>
            <person name="Dewar J."/>
            <person name="Goldberg J."/>
            <person name="Griggs A."/>
            <person name="Gujja S."/>
            <person name="Hansen M."/>
            <person name="Howarth C."/>
            <person name="Imamovic A."/>
            <person name="Larimer J."/>
            <person name="McCowan C."/>
            <person name="Murphy C."/>
            <person name="Neiman D."/>
            <person name="Pearson M."/>
            <person name="Priest M."/>
            <person name="Roberts A."/>
            <person name="Saif S."/>
            <person name="Shea T."/>
            <person name="Sisk P."/>
            <person name="Sykes S."/>
            <person name="Wortman J."/>
            <person name="Nusbaum C."/>
            <person name="Birren B."/>
        </authorList>
    </citation>
    <scope>NUCLEOTIDE SEQUENCE [LARGE SCALE GENOMIC DNA]</scope>
    <source>
        <strain evidence="2 3">90A8</strain>
    </source>
</reference>
<accession>A0A0E2HET4</accession>
<name>A0A0E2HET4_9FIRM</name>
<dbReference type="EMBL" id="AGYR01000083">
    <property type="protein sequence ID" value="ENZ05181.1"/>
    <property type="molecule type" value="Genomic_DNA"/>
</dbReference>
<dbReference type="Pfam" id="PF05016">
    <property type="entry name" value="ParE_toxin"/>
    <property type="match status" value="1"/>
</dbReference>
<dbReference type="SUPFAM" id="SSF143011">
    <property type="entry name" value="RelE-like"/>
    <property type="match status" value="1"/>
</dbReference>
<dbReference type="AlphaFoldDB" id="A0A0E2HET4"/>
<sequence>MENKVYKLRYLPLFVSDMEEMLDYFMFNFKNPDAASHFLDQVETAIRKRLNYPEAFEPYDGRAMVGKYPYYRIYVGNYTIYYVVIEDVMEVRRILYSKRNMEQILDK</sequence>
<proteinExistence type="predicted"/>
<evidence type="ECO:0000256" key="1">
    <source>
        <dbReference type="ARBA" id="ARBA00022649"/>
    </source>
</evidence>
<gene>
    <name evidence="2" type="ORF">HMPREF1090_05764</name>
</gene>
<dbReference type="PATRIC" id="fig|999408.3.peg.6172"/>
<dbReference type="RefSeq" id="WP_002595148.1">
    <property type="nucleotide sequence ID" value="NZ_KB851004.1"/>
</dbReference>
<dbReference type="Proteomes" id="UP000013085">
    <property type="component" value="Unassembled WGS sequence"/>
</dbReference>
<dbReference type="InterPro" id="IPR007712">
    <property type="entry name" value="RelE/ParE_toxin"/>
</dbReference>